<proteinExistence type="predicted"/>
<protein>
    <submittedName>
        <fullName evidence="2">Uncharacterized protein</fullName>
    </submittedName>
</protein>
<sequence length="284" mass="30497">MISHQSWWSNLVGERSNNGNGGDGAVTTTVEMLGEERDKSTTTRDNNDSDGGGGGEAVGEGGEEGGVCEKLRFDVVVAPCVRRPRCRHDAAMTSLLYWDRGHDAVVASCIQMHGATTSLCHLSFISIDDLLRRVYKEHGVATASSLSVGSVASPPPTARIASIPSALIQSYISTPHRQRPSVGFSAARYHMTEGCGSGMGSGSGQRQRGQPQQSWEQVHAIAEPDPTATRNLIEVVEVEIEFNLAKSKEEIQRFENAFWSVGRPDSCPRASESTVVLGRSGGLR</sequence>
<feature type="compositionally biased region" description="Basic and acidic residues" evidence="1">
    <location>
        <begin position="34"/>
        <end position="47"/>
    </location>
</feature>
<accession>A0AAP0PH71</accession>
<reference evidence="2 3" key="1">
    <citation type="submission" date="2024-01" db="EMBL/GenBank/DDBJ databases">
        <title>Genome assemblies of Stephania.</title>
        <authorList>
            <person name="Yang L."/>
        </authorList>
    </citation>
    <scope>NUCLEOTIDE SEQUENCE [LARGE SCALE GENOMIC DNA]</scope>
    <source>
        <strain evidence="2">JXDWG</strain>
        <tissue evidence="2">Leaf</tissue>
    </source>
</reference>
<keyword evidence="3" id="KW-1185">Reference proteome</keyword>
<evidence type="ECO:0000313" key="3">
    <source>
        <dbReference type="Proteomes" id="UP001419268"/>
    </source>
</evidence>
<comment type="caution">
    <text evidence="2">The sequence shown here is derived from an EMBL/GenBank/DDBJ whole genome shotgun (WGS) entry which is preliminary data.</text>
</comment>
<feature type="region of interest" description="Disordered" evidence="1">
    <location>
        <begin position="265"/>
        <end position="284"/>
    </location>
</feature>
<gene>
    <name evidence="2" type="ORF">Scep_010392</name>
</gene>
<dbReference type="EMBL" id="JBBNAG010000004">
    <property type="protein sequence ID" value="KAK9140711.1"/>
    <property type="molecule type" value="Genomic_DNA"/>
</dbReference>
<feature type="compositionally biased region" description="Low complexity" evidence="1">
    <location>
        <begin position="204"/>
        <end position="214"/>
    </location>
</feature>
<dbReference type="Proteomes" id="UP001419268">
    <property type="component" value="Unassembled WGS sequence"/>
</dbReference>
<evidence type="ECO:0000256" key="1">
    <source>
        <dbReference type="SAM" id="MobiDB-lite"/>
    </source>
</evidence>
<dbReference type="AlphaFoldDB" id="A0AAP0PH71"/>
<feature type="region of interest" description="Disordered" evidence="1">
    <location>
        <begin position="34"/>
        <end position="63"/>
    </location>
</feature>
<feature type="compositionally biased region" description="Gly residues" evidence="1">
    <location>
        <begin position="50"/>
        <end position="60"/>
    </location>
</feature>
<name>A0AAP0PH71_9MAGN</name>
<evidence type="ECO:0000313" key="2">
    <source>
        <dbReference type="EMBL" id="KAK9140711.1"/>
    </source>
</evidence>
<feature type="region of interest" description="Disordered" evidence="1">
    <location>
        <begin position="195"/>
        <end position="215"/>
    </location>
</feature>
<organism evidence="2 3">
    <name type="scientific">Stephania cephalantha</name>
    <dbReference type="NCBI Taxonomy" id="152367"/>
    <lineage>
        <taxon>Eukaryota</taxon>
        <taxon>Viridiplantae</taxon>
        <taxon>Streptophyta</taxon>
        <taxon>Embryophyta</taxon>
        <taxon>Tracheophyta</taxon>
        <taxon>Spermatophyta</taxon>
        <taxon>Magnoliopsida</taxon>
        <taxon>Ranunculales</taxon>
        <taxon>Menispermaceae</taxon>
        <taxon>Menispermoideae</taxon>
        <taxon>Cissampelideae</taxon>
        <taxon>Stephania</taxon>
    </lineage>
</organism>